<dbReference type="PROSITE" id="PS00544">
    <property type="entry name" value="METMALONYL_COA_MUTASE"/>
    <property type="match status" value="1"/>
</dbReference>
<comment type="cofactor">
    <cofactor evidence="2">
        <name>adenosylcob(III)alamin</name>
        <dbReference type="ChEBI" id="CHEBI:18408"/>
    </cofactor>
</comment>
<evidence type="ECO:0000256" key="3">
    <source>
        <dbReference type="ARBA" id="ARBA00005146"/>
    </source>
</evidence>
<evidence type="ECO:0000256" key="5">
    <source>
        <dbReference type="ARBA" id="ARBA00011870"/>
    </source>
</evidence>
<comment type="similarity">
    <text evidence="4">Belongs to the methylmalonyl-CoA mutase family.</text>
</comment>
<dbReference type="InterPro" id="IPR036724">
    <property type="entry name" value="Cobalamin-bd_sf"/>
</dbReference>
<comment type="caution">
    <text evidence="11">The sequence shown here is derived from an EMBL/GenBank/DDBJ whole genome shotgun (WGS) entry which is preliminary data.</text>
</comment>
<evidence type="ECO:0000256" key="7">
    <source>
        <dbReference type="ARBA" id="ARBA00023235"/>
    </source>
</evidence>
<dbReference type="NCBIfam" id="TIGR00642">
    <property type="entry name" value="mmCoA_mut_beta"/>
    <property type="match status" value="1"/>
</dbReference>
<dbReference type="Proteomes" id="UP001596020">
    <property type="component" value="Unassembled WGS sequence"/>
</dbReference>
<dbReference type="Gene3D" id="3.40.50.280">
    <property type="entry name" value="Cobalamin-binding domain"/>
    <property type="match status" value="1"/>
</dbReference>
<proteinExistence type="inferred from homology"/>
<comment type="subunit">
    <text evidence="5">Heterodimer of an alpha and a beta chain.</text>
</comment>
<dbReference type="Pfam" id="PF01642">
    <property type="entry name" value="MM_CoA_mutase"/>
    <property type="match status" value="2"/>
</dbReference>
<evidence type="ECO:0000259" key="10">
    <source>
        <dbReference type="Pfam" id="PF01642"/>
    </source>
</evidence>
<dbReference type="InterPro" id="IPR006099">
    <property type="entry name" value="MeMalonylCoA_mutase_a/b_cat"/>
</dbReference>
<comment type="pathway">
    <text evidence="3">Metabolic intermediate metabolism; propanoyl-CoA degradation; succinyl-CoA from propanoyl-CoA: step 3/3.</text>
</comment>
<dbReference type="InterPro" id="IPR004608">
    <property type="entry name" value="MMCoA_mutase_b"/>
</dbReference>
<dbReference type="GO" id="GO:0004494">
    <property type="term" value="F:methylmalonyl-CoA mutase activity"/>
    <property type="evidence" value="ECO:0007669"/>
    <property type="project" value="UniProtKB-EC"/>
</dbReference>
<evidence type="ECO:0000313" key="12">
    <source>
        <dbReference type="Proteomes" id="UP001596020"/>
    </source>
</evidence>
<dbReference type="Gene3D" id="3.20.20.240">
    <property type="entry name" value="Methylmalonyl-CoA mutase"/>
    <property type="match status" value="1"/>
</dbReference>
<gene>
    <name evidence="11" type="primary">mutA</name>
    <name evidence="11" type="ORF">ACFO3G_05860</name>
</gene>
<dbReference type="PANTHER" id="PTHR48101">
    <property type="entry name" value="METHYLMALONYL-COA MUTASE, MITOCHONDRIAL-RELATED"/>
    <property type="match status" value="1"/>
</dbReference>
<dbReference type="EMBL" id="JBHSGO010000175">
    <property type="protein sequence ID" value="MFC4666124.1"/>
    <property type="molecule type" value="Genomic_DNA"/>
</dbReference>
<evidence type="ECO:0000256" key="1">
    <source>
        <dbReference type="ARBA" id="ARBA00000290"/>
    </source>
</evidence>
<dbReference type="PANTHER" id="PTHR48101:SF1">
    <property type="entry name" value="METHYLMALONYL-COA MUTASE, LARGE SUBUNIT"/>
    <property type="match status" value="1"/>
</dbReference>
<evidence type="ECO:0000256" key="8">
    <source>
        <dbReference type="ARBA" id="ARBA00023285"/>
    </source>
</evidence>
<keyword evidence="12" id="KW-1185">Reference proteome</keyword>
<comment type="catalytic activity">
    <reaction evidence="1">
        <text>(R)-methylmalonyl-CoA = succinyl-CoA</text>
        <dbReference type="Rhea" id="RHEA:22888"/>
        <dbReference type="ChEBI" id="CHEBI:57292"/>
        <dbReference type="ChEBI" id="CHEBI:57326"/>
        <dbReference type="EC" id="5.4.99.2"/>
    </reaction>
</comment>
<sequence length="621" mass="69241">MAKSKEKLLQDFPPITTEEWMAKITTDLKGAPFEKKLVWRTPEGFNVNPFYRTEDIEGLATTTNLPAQYPFVRSTKLDNEWTVRQDIKVESIAEANAKAKDLLHKGVTALGFKLKREQTNAKDLRALLNGIDPQQVELHFSCCQSVVVNLAQAVAEVLKDVKMADRCKGSINYNPFKKQLVKGIVPECWIEKAKQLMEAVKPLKGFRVLHVDAYLFANAGAYITQQLGYALAWGQQIVEALTQEGFDVAEITSRIQFNFGVGTNYFMEMAKFRAARWLWATIIGAYGEEYKGEAAKIYQHVVSSTWNKTVYDSYVNLLRTQTETMSAALGGVDSITVLPFDAIYQNPDDFSERIARNQQLLLKEECHFDRVIDPAAGSYYIENLTNSIADQAWALFLKIDDMGGFMKLVNEGKIQEMVNETNVKRHEAVARRKESLLGTNQFPNFSELSADKAPKAEEGHHCGCEGNCKSTIAALNFDRGASDFETLRFATERSGKTPTVFMLTIGNLAMRLARAQFSSNFFACAGYKLIDNLGFNSVEEGIDAALKAKADIVCLCSSDDEYAEYAIPAFKYLNGRAQFVVAGAPACTPDLQAAGINDYVNVKSNVLEVLQDFNKRLGINA</sequence>
<protein>
    <recommendedName>
        <fullName evidence="9">Methylmalonyl-CoA mutase small subunit</fullName>
        <ecNumber evidence="9">5.4.99.2</ecNumber>
    </recommendedName>
</protein>
<dbReference type="CDD" id="cd03677">
    <property type="entry name" value="MM_CoA_mutase_beta"/>
    <property type="match status" value="1"/>
</dbReference>
<organism evidence="11 12">
    <name type="scientific">Falsiporphyromonas endometrii</name>
    <dbReference type="NCBI Taxonomy" id="1387297"/>
    <lineage>
        <taxon>Bacteria</taxon>
        <taxon>Pseudomonadati</taxon>
        <taxon>Bacteroidota</taxon>
        <taxon>Bacteroidia</taxon>
        <taxon>Bacteroidales</taxon>
        <taxon>Porphyromonadaceae</taxon>
        <taxon>Falsiporphyromonas</taxon>
    </lineage>
</organism>
<evidence type="ECO:0000256" key="4">
    <source>
        <dbReference type="ARBA" id="ARBA00008465"/>
    </source>
</evidence>
<dbReference type="InterPro" id="IPR016176">
    <property type="entry name" value="Cbl-dep_enz_cat"/>
</dbReference>
<accession>A0ABV9K7T1</accession>
<keyword evidence="7 11" id="KW-0413">Isomerase</keyword>
<evidence type="ECO:0000256" key="9">
    <source>
        <dbReference type="NCBIfam" id="TIGR00642"/>
    </source>
</evidence>
<feature type="domain" description="Methylmalonyl-CoA mutase alpha/beta chain catalytic" evidence="10">
    <location>
        <begin position="41"/>
        <end position="112"/>
    </location>
</feature>
<evidence type="ECO:0000256" key="6">
    <source>
        <dbReference type="ARBA" id="ARBA00022628"/>
    </source>
</evidence>
<feature type="domain" description="Methylmalonyl-CoA mutase alpha/beta chain catalytic" evidence="10">
    <location>
        <begin position="121"/>
        <end position="444"/>
    </location>
</feature>
<keyword evidence="8" id="KW-0170">Cobalt</keyword>
<evidence type="ECO:0000256" key="2">
    <source>
        <dbReference type="ARBA" id="ARBA00001922"/>
    </source>
</evidence>
<name>A0ABV9K7T1_9PORP</name>
<dbReference type="EC" id="5.4.99.2" evidence="9"/>
<evidence type="ECO:0000313" key="11">
    <source>
        <dbReference type="EMBL" id="MFC4666124.1"/>
    </source>
</evidence>
<reference evidence="12" key="1">
    <citation type="journal article" date="2019" name="Int. J. Syst. Evol. Microbiol.">
        <title>The Global Catalogue of Microorganisms (GCM) 10K type strain sequencing project: providing services to taxonomists for standard genome sequencing and annotation.</title>
        <authorList>
            <consortium name="The Broad Institute Genomics Platform"/>
            <consortium name="The Broad Institute Genome Sequencing Center for Infectious Disease"/>
            <person name="Wu L."/>
            <person name="Ma J."/>
        </authorList>
    </citation>
    <scope>NUCLEOTIDE SEQUENCE [LARGE SCALE GENOMIC DNA]</scope>
    <source>
        <strain evidence="12">CGMCC 4.7357</strain>
    </source>
</reference>
<keyword evidence="6" id="KW-0846">Cobalamin</keyword>
<dbReference type="SUPFAM" id="SSF52242">
    <property type="entry name" value="Cobalamin (vitamin B12)-binding domain"/>
    <property type="match status" value="1"/>
</dbReference>
<dbReference type="SUPFAM" id="SSF51703">
    <property type="entry name" value="Cobalamin (vitamin B12)-dependent enzymes"/>
    <property type="match status" value="1"/>
</dbReference>
<dbReference type="RefSeq" id="WP_380078886.1">
    <property type="nucleotide sequence ID" value="NZ_JBHSGO010000175.1"/>
</dbReference>
<dbReference type="InterPro" id="IPR058549">
    <property type="entry name" value="MeMalonylCoA_mutase_a/b_site"/>
</dbReference>